<feature type="transmembrane region" description="Helical" evidence="1">
    <location>
        <begin position="55"/>
        <end position="75"/>
    </location>
</feature>
<dbReference type="PATRIC" id="fig|1423796.3.peg.716"/>
<sequence>MKQLWQQRLQQHHREMLKYSRYVFNEFFTLALFIFLGALAYGYSGLLETLNGQLWWAKPLMLVLFLCLLSFGRLATLLQQADTLFLLPKESALLPYLLAARRYSLWVPLVVDVLFFGVLLPFQVVATNLSASSGLLLCLSLICLKDGQLWLQLLNVYTVSLQKQRQRGWLFYGLAALILSFGLWLPWLGLGLAVVAVTALRLYLPHFLAGARFQWQAAVNNEDSRMLQLYRLINLFTDVPQVRGKVHRRVYFDPVLKLIKKRQRQTFSYLYLRAFLRGTEYFGLYSRLLIVGALVLWAIPTWWLVLVLGGLFLYLVGFQLLPFYHIFDENLFVYLYPVSIKQRVKSFRQLVQSLLLVQALIFALVTFWTLSLTHWVLFIGLELVLTWWLSRSRFMRQLPNR</sequence>
<keyword evidence="3" id="KW-1185">Reference proteome</keyword>
<feature type="transmembrane region" description="Helical" evidence="1">
    <location>
        <begin position="347"/>
        <end position="368"/>
    </location>
</feature>
<protein>
    <submittedName>
        <fullName evidence="2">Drug ABC exporter, membrane-spanning permease subunit</fullName>
    </submittedName>
</protein>
<keyword evidence="1" id="KW-0472">Membrane</keyword>
<reference evidence="2 3" key="1">
    <citation type="journal article" date="2015" name="Genome Announc.">
        <title>Expanding the biotechnology potential of lactobacilli through comparative genomics of 213 strains and associated genera.</title>
        <authorList>
            <person name="Sun Z."/>
            <person name="Harris H.M."/>
            <person name="McCann A."/>
            <person name="Guo C."/>
            <person name="Argimon S."/>
            <person name="Zhang W."/>
            <person name="Yang X."/>
            <person name="Jeffery I.B."/>
            <person name="Cooney J.C."/>
            <person name="Kagawa T.F."/>
            <person name="Liu W."/>
            <person name="Song Y."/>
            <person name="Salvetti E."/>
            <person name="Wrobel A."/>
            <person name="Rasinkangas P."/>
            <person name="Parkhill J."/>
            <person name="Rea M.C."/>
            <person name="O'Sullivan O."/>
            <person name="Ritari J."/>
            <person name="Douillard F.P."/>
            <person name="Paul Ross R."/>
            <person name="Yang R."/>
            <person name="Briner A.E."/>
            <person name="Felis G.E."/>
            <person name="de Vos W.M."/>
            <person name="Barrangou R."/>
            <person name="Klaenhammer T.R."/>
            <person name="Caufield P.W."/>
            <person name="Cui Y."/>
            <person name="Zhang H."/>
            <person name="O'Toole P.W."/>
        </authorList>
    </citation>
    <scope>NUCLEOTIDE SEQUENCE [LARGE SCALE GENOMIC DNA]</scope>
    <source>
        <strain evidence="2 3">DSM 20253</strain>
    </source>
</reference>
<dbReference type="PIRSF" id="PIRSF037259">
    <property type="entry name" value="EcsB_ABC"/>
    <property type="match status" value="1"/>
</dbReference>
<keyword evidence="1" id="KW-0812">Transmembrane</keyword>
<organism evidence="2 3">
    <name type="scientific">Loigolactobacillus rennini DSM 20253</name>
    <dbReference type="NCBI Taxonomy" id="1423796"/>
    <lineage>
        <taxon>Bacteria</taxon>
        <taxon>Bacillati</taxon>
        <taxon>Bacillota</taxon>
        <taxon>Bacilli</taxon>
        <taxon>Lactobacillales</taxon>
        <taxon>Lactobacillaceae</taxon>
        <taxon>Loigolactobacillus</taxon>
    </lineage>
</organism>
<feature type="transmembrane region" description="Helical" evidence="1">
    <location>
        <begin position="305"/>
        <end position="327"/>
    </location>
</feature>
<dbReference type="GO" id="GO:0016020">
    <property type="term" value="C:membrane"/>
    <property type="evidence" value="ECO:0007669"/>
    <property type="project" value="InterPro"/>
</dbReference>
<keyword evidence="1" id="KW-1133">Transmembrane helix</keyword>
<accession>A0A0R2CN70</accession>
<feature type="transmembrane region" description="Helical" evidence="1">
    <location>
        <begin position="21"/>
        <end position="43"/>
    </location>
</feature>
<dbReference type="InterPro" id="IPR010288">
    <property type="entry name" value="EcsB_ABC"/>
</dbReference>
<evidence type="ECO:0000313" key="3">
    <source>
        <dbReference type="Proteomes" id="UP000051638"/>
    </source>
</evidence>
<feature type="transmembrane region" description="Helical" evidence="1">
    <location>
        <begin position="103"/>
        <end position="122"/>
    </location>
</feature>
<dbReference type="OrthoDB" id="2447941at2"/>
<dbReference type="Proteomes" id="UP000051638">
    <property type="component" value="Unassembled WGS sequence"/>
</dbReference>
<dbReference type="Pfam" id="PF05975">
    <property type="entry name" value="EcsB"/>
    <property type="match status" value="1"/>
</dbReference>
<feature type="transmembrane region" description="Helical" evidence="1">
    <location>
        <begin position="169"/>
        <end position="187"/>
    </location>
</feature>
<name>A0A0R2CN70_9LACO</name>
<evidence type="ECO:0000256" key="1">
    <source>
        <dbReference type="SAM" id="Phobius"/>
    </source>
</evidence>
<dbReference type="STRING" id="1423796.FC24_GL000698"/>
<dbReference type="RefSeq" id="WP_057874814.1">
    <property type="nucleotide sequence ID" value="NZ_AYYI01000103.1"/>
</dbReference>
<feature type="transmembrane region" description="Helical" evidence="1">
    <location>
        <begin position="374"/>
        <end position="390"/>
    </location>
</feature>
<proteinExistence type="predicted"/>
<evidence type="ECO:0000313" key="2">
    <source>
        <dbReference type="EMBL" id="KRM93006.1"/>
    </source>
</evidence>
<dbReference type="AlphaFoldDB" id="A0A0R2CN70"/>
<dbReference type="EMBL" id="AYYI01000103">
    <property type="protein sequence ID" value="KRM93006.1"/>
    <property type="molecule type" value="Genomic_DNA"/>
</dbReference>
<gene>
    <name evidence="2" type="ORF">FC24_GL000698</name>
</gene>
<comment type="caution">
    <text evidence="2">The sequence shown here is derived from an EMBL/GenBank/DDBJ whole genome shotgun (WGS) entry which is preliminary data.</text>
</comment>